<dbReference type="InterPro" id="IPR001611">
    <property type="entry name" value="Leu-rich_rpt"/>
</dbReference>
<feature type="compositionally biased region" description="Low complexity" evidence="1">
    <location>
        <begin position="355"/>
        <end position="366"/>
    </location>
</feature>
<reference evidence="2 3" key="1">
    <citation type="journal article" date="2009" name="Nature">
        <title>Evolution of pathogenicity and sexual reproduction in eight Candida genomes.</title>
        <authorList>
            <person name="Butler G."/>
            <person name="Rasmussen M.D."/>
            <person name="Lin M.F."/>
            <person name="Santos M.A."/>
            <person name="Sakthikumar S."/>
            <person name="Munro C.A."/>
            <person name="Rheinbay E."/>
            <person name="Grabherr M."/>
            <person name="Forche A."/>
            <person name="Reedy J.L."/>
            <person name="Agrafioti I."/>
            <person name="Arnaud M.B."/>
            <person name="Bates S."/>
            <person name="Brown A.J."/>
            <person name="Brunke S."/>
            <person name="Costanzo M.C."/>
            <person name="Fitzpatrick D.A."/>
            <person name="de Groot P.W."/>
            <person name="Harris D."/>
            <person name="Hoyer L.L."/>
            <person name="Hube B."/>
            <person name="Klis F.M."/>
            <person name="Kodira C."/>
            <person name="Lennard N."/>
            <person name="Logue M.E."/>
            <person name="Martin R."/>
            <person name="Neiman A.M."/>
            <person name="Nikolaou E."/>
            <person name="Quail M.A."/>
            <person name="Quinn J."/>
            <person name="Santos M.C."/>
            <person name="Schmitzberger F.F."/>
            <person name="Sherlock G."/>
            <person name="Shah P."/>
            <person name="Silverstein K.A."/>
            <person name="Skrzypek M.S."/>
            <person name="Soll D."/>
            <person name="Staggs R."/>
            <person name="Stansfield I."/>
            <person name="Stumpf M.P."/>
            <person name="Sudbery P.E."/>
            <person name="Srikantha T."/>
            <person name="Zeng Q."/>
            <person name="Berman J."/>
            <person name="Berriman M."/>
            <person name="Heitman J."/>
            <person name="Gow N.A."/>
            <person name="Lorenz M.C."/>
            <person name="Birren B.W."/>
            <person name="Kellis M."/>
            <person name="Cuomo C.A."/>
        </authorList>
    </citation>
    <scope>NUCLEOTIDE SEQUENCE [LARGE SCALE GENOMIC DNA]</scope>
    <source>
        <strain evidence="3">ATCC MYA-3404 / T1</strain>
    </source>
</reference>
<dbReference type="KEGG" id="ctp:CTRG_01323"/>
<dbReference type="EMBL" id="GG692396">
    <property type="protein sequence ID" value="EER34462.1"/>
    <property type="molecule type" value="Genomic_DNA"/>
</dbReference>
<feature type="region of interest" description="Disordered" evidence="1">
    <location>
        <begin position="353"/>
        <end position="390"/>
    </location>
</feature>
<dbReference type="PANTHER" id="PTHR32134">
    <property type="entry name" value="FNIP REPEAT-CONTAINING PROTEIN"/>
    <property type="match status" value="1"/>
</dbReference>
<dbReference type="Gene3D" id="3.80.10.10">
    <property type="entry name" value="Ribonuclease Inhibitor"/>
    <property type="match status" value="1"/>
</dbReference>
<sequence>MMTRIIDLPSSILYQIFRYVPNDILIELIDIPTVSDQASNALYTKVNIGARSRVQSTPELKGTDKIPVVDCVNDIIKLQVKYPMARPKQWVFEESIDVFEEINNHSTLFDDAKDVEIQFSETWNDPQFSSKFCEDYNANPILITSLVDFDLNVLNKITGERIGRYLTSLRAAKFNINNDFDKLSWFSKLTSLTIDTEFSPTQLYQLPRQLTRLKVSLEFHKDDYIEERINNDSLIELDFPKGLRELDVEFAEEHLNSSFFNLDISHLTQLKKLTISTILPSGTNNSYCSWELPKSLNWLSYITYHSMNTPLKIMCPELAFLRVVKAEDSKRMEYIVNDLPETLQELHTSAEGIVYSPPSYGDPPSYNASPHNEEPPSYFSPPSYEAPEKLENLPTLDSPEELKEKSNFPESLQRLVIDGYLSEFGDNKTPIKLPSTLTNLTLTEVSNVDLDTLQNLTQLTNLVVRGFKGGDEFSYNLPSSLKSLEIIDHRIKIFHIIAPNLESLVIRGNLSGVVDESRFTFPASIKKLSLQGCRIDKLSIDFPDSLEWLDISMNNLKSIESLPSGLKYLDLFMNHFGSTNDVPTFPKQIETLNLSRNQVHDQWICKSDLPSLTKLKNLYMAEDKFCTLNIEGLPLSLVALDVHGGGVSSFIGDFKDLVNLEELDLSDNELSKHIKSLGGNYSKIFGKNVIYSSL</sequence>
<keyword evidence="3" id="KW-1185">Reference proteome</keyword>
<evidence type="ECO:0000313" key="2">
    <source>
        <dbReference type="EMBL" id="EER34462.1"/>
    </source>
</evidence>
<evidence type="ECO:0000313" key="3">
    <source>
        <dbReference type="Proteomes" id="UP000002037"/>
    </source>
</evidence>
<gene>
    <name evidence="2" type="ORF">CTRG_01323</name>
</gene>
<dbReference type="PANTHER" id="PTHR32134:SF92">
    <property type="entry name" value="FNIP REPEAT-CONTAINING PROTEIN"/>
    <property type="match status" value="1"/>
</dbReference>
<dbReference type="HOGENOM" id="CLU_021918_1_0_1"/>
<dbReference type="PROSITE" id="PS51450">
    <property type="entry name" value="LRR"/>
    <property type="match status" value="2"/>
</dbReference>
<dbReference type="AlphaFoldDB" id="C5M642"/>
<dbReference type="GeneID" id="8301050"/>
<protein>
    <submittedName>
        <fullName evidence="2">Uncharacterized protein</fullName>
    </submittedName>
</protein>
<name>C5M642_CANTT</name>
<dbReference type="InterPro" id="IPR051251">
    <property type="entry name" value="STK_FNIP-Repeat"/>
</dbReference>
<dbReference type="Proteomes" id="UP000002037">
    <property type="component" value="Unassembled WGS sequence"/>
</dbReference>
<dbReference type="PRINTS" id="PR00019">
    <property type="entry name" value="LEURICHRPT"/>
</dbReference>
<dbReference type="SUPFAM" id="SSF52058">
    <property type="entry name" value="L domain-like"/>
    <property type="match status" value="1"/>
</dbReference>
<dbReference type="OrthoDB" id="4019115at2759"/>
<dbReference type="RefSeq" id="XP_002547017.1">
    <property type="nucleotide sequence ID" value="XM_002546971.1"/>
</dbReference>
<proteinExistence type="predicted"/>
<dbReference type="InterPro" id="IPR032675">
    <property type="entry name" value="LRR_dom_sf"/>
</dbReference>
<dbReference type="VEuPathDB" id="FungiDB:CTRG_01323"/>
<feature type="compositionally biased region" description="Low complexity" evidence="1">
    <location>
        <begin position="375"/>
        <end position="385"/>
    </location>
</feature>
<evidence type="ECO:0000256" key="1">
    <source>
        <dbReference type="SAM" id="MobiDB-lite"/>
    </source>
</evidence>
<organism evidence="2 3">
    <name type="scientific">Candida tropicalis (strain ATCC MYA-3404 / T1)</name>
    <name type="common">Yeast</name>
    <dbReference type="NCBI Taxonomy" id="294747"/>
    <lineage>
        <taxon>Eukaryota</taxon>
        <taxon>Fungi</taxon>
        <taxon>Dikarya</taxon>
        <taxon>Ascomycota</taxon>
        <taxon>Saccharomycotina</taxon>
        <taxon>Pichiomycetes</taxon>
        <taxon>Debaryomycetaceae</taxon>
        <taxon>Candida/Lodderomyces clade</taxon>
        <taxon>Candida</taxon>
    </lineage>
</organism>
<accession>C5M642</accession>
<dbReference type="Pfam" id="PF00560">
    <property type="entry name" value="LRR_1"/>
    <property type="match status" value="1"/>
</dbReference>